<keyword evidence="1" id="KW-0472">Membrane</keyword>
<protein>
    <recommendedName>
        <fullName evidence="4">M50 family peptidase</fullName>
    </recommendedName>
</protein>
<evidence type="ECO:0008006" key="4">
    <source>
        <dbReference type="Google" id="ProtNLM"/>
    </source>
</evidence>
<dbReference type="PANTHER" id="PTHR33979">
    <property type="entry name" value="OS02G0221600 PROTEIN"/>
    <property type="match status" value="1"/>
</dbReference>
<dbReference type="Proteomes" id="UP000649604">
    <property type="component" value="Unassembled WGS sequence"/>
</dbReference>
<feature type="non-terminal residue" evidence="2">
    <location>
        <position position="1"/>
    </location>
</feature>
<dbReference type="PANTHER" id="PTHR33979:SF2">
    <property type="entry name" value="PEPTIDASE M50B-LIKE-DOMAIN-CONTAINING PROTEIN"/>
    <property type="match status" value="1"/>
</dbReference>
<comment type="caution">
    <text evidence="2">The sequence shown here is derived from an EMBL/GenBank/DDBJ whole genome shotgun (WGS) entry which is preliminary data.</text>
</comment>
<dbReference type="Pfam" id="PF13398">
    <property type="entry name" value="Peptidase_M50B"/>
    <property type="match status" value="1"/>
</dbReference>
<gene>
    <name evidence="2" type="ORF">GF339_01180</name>
</gene>
<dbReference type="AlphaFoldDB" id="A0A9D5JRY2"/>
<evidence type="ECO:0000313" key="3">
    <source>
        <dbReference type="Proteomes" id="UP000649604"/>
    </source>
</evidence>
<feature type="transmembrane region" description="Helical" evidence="1">
    <location>
        <begin position="78"/>
        <end position="95"/>
    </location>
</feature>
<evidence type="ECO:0000313" key="2">
    <source>
        <dbReference type="EMBL" id="MBD3323163.1"/>
    </source>
</evidence>
<sequence length="207" mass="22129">FIYPIKLFVVVLHEFSHGLAAIVTGGSIVRIEINQQIGGMCYTMGGSRLIVASAGYLGSIVWGGLILIIAVRTRYDNILGMGVGGLLILLAVLYIRNLFGFLFTAGFGIALIAISHFAKNAVIDLIMKFLGMTSCLYVLIDIKQDLIDRTNIGSDADAIALLLGSQRLSVPIGILWILLALAAFTCFLWIASKGESASARKGTSSAF</sequence>
<accession>A0A9D5JRY2</accession>
<dbReference type="EMBL" id="WJJP01000032">
    <property type="protein sequence ID" value="MBD3323163.1"/>
    <property type="molecule type" value="Genomic_DNA"/>
</dbReference>
<keyword evidence="1" id="KW-1133">Transmembrane helix</keyword>
<name>A0A9D5JRY2_9BACT</name>
<organism evidence="2 3">
    <name type="scientific">candidate division KSB3 bacterium</name>
    <dbReference type="NCBI Taxonomy" id="2044937"/>
    <lineage>
        <taxon>Bacteria</taxon>
        <taxon>candidate division KSB3</taxon>
    </lineage>
</organism>
<feature type="transmembrane region" description="Helical" evidence="1">
    <location>
        <begin position="170"/>
        <end position="191"/>
    </location>
</feature>
<reference evidence="2" key="1">
    <citation type="submission" date="2019-11" db="EMBL/GenBank/DDBJ databases">
        <title>Microbial mats filling the niche in hypersaline microbial mats.</title>
        <authorList>
            <person name="Wong H.L."/>
            <person name="Macleod F.I."/>
            <person name="White R.A. III"/>
            <person name="Burns B.P."/>
        </authorList>
    </citation>
    <scope>NUCLEOTIDE SEQUENCE</scope>
    <source>
        <strain evidence="2">Rbin_158</strain>
    </source>
</reference>
<proteinExistence type="predicted"/>
<feature type="transmembrane region" description="Helical" evidence="1">
    <location>
        <begin position="49"/>
        <end position="71"/>
    </location>
</feature>
<keyword evidence="1" id="KW-0812">Transmembrane</keyword>
<dbReference type="InterPro" id="IPR049500">
    <property type="entry name" value="Peptidase_M50B-like"/>
</dbReference>
<evidence type="ECO:0000256" key="1">
    <source>
        <dbReference type="SAM" id="Phobius"/>
    </source>
</evidence>
<feature type="transmembrane region" description="Helical" evidence="1">
    <location>
        <begin position="7"/>
        <end position="29"/>
    </location>
</feature>
<feature type="transmembrane region" description="Helical" evidence="1">
    <location>
        <begin position="125"/>
        <end position="142"/>
    </location>
</feature>
<feature type="transmembrane region" description="Helical" evidence="1">
    <location>
        <begin position="101"/>
        <end position="118"/>
    </location>
</feature>